<organism evidence="3">
    <name type="scientific">Zea mays</name>
    <name type="common">Maize</name>
    <dbReference type="NCBI Taxonomy" id="4577"/>
    <lineage>
        <taxon>Eukaryota</taxon>
        <taxon>Viridiplantae</taxon>
        <taxon>Streptophyta</taxon>
        <taxon>Embryophyta</taxon>
        <taxon>Tracheophyta</taxon>
        <taxon>Spermatophyta</taxon>
        <taxon>Magnoliopsida</taxon>
        <taxon>Liliopsida</taxon>
        <taxon>Poales</taxon>
        <taxon>Poaceae</taxon>
        <taxon>PACMAD clade</taxon>
        <taxon>Panicoideae</taxon>
        <taxon>Andropogonodae</taxon>
        <taxon>Andropogoneae</taxon>
        <taxon>Tripsacinae</taxon>
        <taxon>Zea</taxon>
    </lineage>
</organism>
<dbReference type="AlphaFoldDB" id="A0A3L6E2T2"/>
<feature type="domain" description="MATH" evidence="2">
    <location>
        <begin position="41"/>
        <end position="168"/>
    </location>
</feature>
<dbReference type="Pfam" id="PF22486">
    <property type="entry name" value="MATH_2"/>
    <property type="match status" value="2"/>
</dbReference>
<feature type="domain" description="MATH" evidence="2">
    <location>
        <begin position="194"/>
        <end position="316"/>
    </location>
</feature>
<reference evidence="3" key="1">
    <citation type="journal article" date="2018" name="Nat. Genet.">
        <title>Extensive intraspecific gene order and gene structural variations between Mo17 and other maize genomes.</title>
        <authorList>
            <person name="Sun S."/>
            <person name="Zhou Y."/>
            <person name="Chen J."/>
            <person name="Shi J."/>
            <person name="Zhao H."/>
            <person name="Zhao H."/>
            <person name="Song W."/>
            <person name="Zhang M."/>
            <person name="Cui Y."/>
            <person name="Dong X."/>
            <person name="Liu H."/>
            <person name="Ma X."/>
            <person name="Jiao Y."/>
            <person name="Wang B."/>
            <person name="Wei X."/>
            <person name="Stein J.C."/>
            <person name="Glaubitz J.C."/>
            <person name="Lu F."/>
            <person name="Yu G."/>
            <person name="Liang C."/>
            <person name="Fengler K."/>
            <person name="Li B."/>
            <person name="Rafalski A."/>
            <person name="Schnable P.S."/>
            <person name="Ware D.H."/>
            <person name="Buckler E.S."/>
            <person name="Lai J."/>
        </authorList>
    </citation>
    <scope>NUCLEOTIDE SEQUENCE [LARGE SCALE GENOMIC DNA]</scope>
    <source>
        <tissue evidence="3">Seedling</tissue>
    </source>
</reference>
<proteinExistence type="predicted"/>
<comment type="caution">
    <text evidence="3">The sequence shown here is derived from an EMBL/GenBank/DDBJ whole genome shotgun (WGS) entry which is preliminary data.</text>
</comment>
<protein>
    <submittedName>
        <fullName evidence="3">MATH domain and coiled-coil domain-containing protein</fullName>
    </submittedName>
</protein>
<dbReference type="PANTHER" id="PTHR46162:SF16">
    <property type="entry name" value="MATH DOMAIN CONTAINING PROTEIN"/>
    <property type="match status" value="1"/>
</dbReference>
<dbReference type="ExpressionAtlas" id="A0A3L6E2T2">
    <property type="expression patterns" value="baseline and differential"/>
</dbReference>
<dbReference type="EMBL" id="NCVQ01000008">
    <property type="protein sequence ID" value="PWZ15156.1"/>
    <property type="molecule type" value="Genomic_DNA"/>
</dbReference>
<dbReference type="Proteomes" id="UP000251960">
    <property type="component" value="Chromosome 7"/>
</dbReference>
<dbReference type="InterPro" id="IPR008974">
    <property type="entry name" value="TRAF-like"/>
</dbReference>
<name>A0A3L6E2T2_MAIZE</name>
<sequence>MGNLHAKGAGTGAKGAGAANTSISNSGDSMSNAATPSPVEQATFKWVIDGFSSLLDKDQGWTYSNVFELMGVEWYLKLNPKYEISNEECVSLRLELSQSSVKLDTIFEASFKFMIYDQLIGKHKVHLGNHSFQTASTSSAIAFMLPLKALRQSSRFIVNNSCVFGIGFIKVATIKVNTTLETLFVRKMNIFNEAKVYTWKIEDFSALKNPSHSPEFEIAGYTWIISLNPSYDGNSLSLFLKMKKTNDVPKGSGSLVEFALSIKDQENGKDRKYPGRCQFSSKHHRWGWKKFISLEDFKDSSKGYLIKGKCCIEAEVAISGSSKTEYSK</sequence>
<dbReference type="SMART" id="SM00061">
    <property type="entry name" value="MATH"/>
    <property type="match status" value="2"/>
</dbReference>
<dbReference type="PROSITE" id="PS50144">
    <property type="entry name" value="MATH"/>
    <property type="match status" value="2"/>
</dbReference>
<dbReference type="Gene3D" id="2.60.210.10">
    <property type="entry name" value="Apoptosis, Tumor Necrosis Factor Receptor Associated Protein 2, Chain A"/>
    <property type="match status" value="2"/>
</dbReference>
<evidence type="ECO:0000259" key="2">
    <source>
        <dbReference type="PROSITE" id="PS50144"/>
    </source>
</evidence>
<gene>
    <name evidence="3" type="primary">At3g58440</name>
    <name evidence="3" type="ORF">Zm00014a_026379</name>
</gene>
<feature type="region of interest" description="Disordered" evidence="1">
    <location>
        <begin position="1"/>
        <end position="20"/>
    </location>
</feature>
<dbReference type="InterPro" id="IPR002083">
    <property type="entry name" value="MATH/TRAF_dom"/>
</dbReference>
<dbReference type="CDD" id="cd00121">
    <property type="entry name" value="MATH"/>
    <property type="match status" value="2"/>
</dbReference>
<dbReference type="SUPFAM" id="SSF49599">
    <property type="entry name" value="TRAF domain-like"/>
    <property type="match status" value="2"/>
</dbReference>
<evidence type="ECO:0000256" key="1">
    <source>
        <dbReference type="SAM" id="MobiDB-lite"/>
    </source>
</evidence>
<accession>A0A3L6E2T2</accession>
<evidence type="ECO:0000313" key="3">
    <source>
        <dbReference type="EMBL" id="PWZ15156.1"/>
    </source>
</evidence>
<dbReference type="PANTHER" id="PTHR46162">
    <property type="entry name" value="TRAF-LIKE FAMILY PROTEIN"/>
    <property type="match status" value="1"/>
</dbReference>